<dbReference type="HOGENOM" id="CLU_1615618_0_0_4"/>
<sequence>MGKRGFLAGHLRAPRRFVRRPFVGLVKSLRRCTNPLMESIVYSRCDGQDFLAFRALYLKLSKPTPRKTVCATLEEIPMLSIRDCLDYCDLTDDEVALVAEHEGIPEGAAAQVVCGMVQTPEGVLMLTTYMQDLIERATKRGDLERAERARNVRARFMADHPLPH</sequence>
<dbReference type="KEGG" id="eba:ebA7035"/>
<organism evidence="1 2">
    <name type="scientific">Aromatoleum aromaticum (strain DSM 19018 / LMG 30748 / EbN1)</name>
    <name type="common">Azoarcus sp. (strain EbN1)</name>
    <dbReference type="NCBI Taxonomy" id="76114"/>
    <lineage>
        <taxon>Bacteria</taxon>
        <taxon>Pseudomonadati</taxon>
        <taxon>Pseudomonadota</taxon>
        <taxon>Betaproteobacteria</taxon>
        <taxon>Rhodocyclales</taxon>
        <taxon>Rhodocyclaceae</taxon>
        <taxon>Aromatoleum</taxon>
    </lineage>
</organism>
<dbReference type="Proteomes" id="UP000006552">
    <property type="component" value="Chromosome"/>
</dbReference>
<accession>Q5NXU7</accession>
<dbReference type="EMBL" id="CR555306">
    <property type="protein sequence ID" value="CAI10117.1"/>
    <property type="molecule type" value="Genomic_DNA"/>
</dbReference>
<name>Q5NXU7_AROAE</name>
<dbReference type="AlphaFoldDB" id="Q5NXU7"/>
<evidence type="ECO:0000313" key="2">
    <source>
        <dbReference type="Proteomes" id="UP000006552"/>
    </source>
</evidence>
<reference evidence="1 2" key="1">
    <citation type="journal article" date="2005" name="Arch. Microbiol.">
        <title>The genome sequence of an anaerobic aromatic-degrading denitrifying bacterium, strain EbN1.</title>
        <authorList>
            <person name="Rabus R."/>
            <person name="Kube M."/>
            <person name="Heider J."/>
            <person name="Beck A."/>
            <person name="Heitmann K."/>
            <person name="Widdel F."/>
            <person name="Reinhardt R."/>
        </authorList>
    </citation>
    <scope>NUCLEOTIDE SEQUENCE [LARGE SCALE GENOMIC DNA]</scope>
    <source>
        <strain evidence="1 2">EbN1</strain>
    </source>
</reference>
<proteinExistence type="predicted"/>
<gene>
    <name evidence="1" type="ORF">ebA7035</name>
</gene>
<protein>
    <submittedName>
        <fullName evidence="1">Uncharacterized protein</fullName>
    </submittedName>
</protein>
<dbReference type="eggNOG" id="ENOG50330T4">
    <property type="taxonomic scope" value="Bacteria"/>
</dbReference>
<evidence type="ECO:0000313" key="1">
    <source>
        <dbReference type="EMBL" id="CAI10117.1"/>
    </source>
</evidence>
<keyword evidence="2" id="KW-1185">Reference proteome</keyword>